<sequence>MFNFDAKFWKTLIPLLIRPGEVSKNYIAGKRQRYSNPFKFYLTVSVIFFLIIGITDSYNDFNNFRNGKNPNNTDIFNAINLNLKEDQKKDSILNLKETDSTLTAIKDTISKMPFLKVGGKEIKIVKMLKFQKQHPNLYVDDALDSLKIDKSFSNKFWYSRSQLINTIYTDSTVSKKLKKQFLSYSSIALFILLPLFTLFLKFIYIRSKFTYVEHLIFVFHTQTLFFLLLSIFYILNIFIETDSYTGLFLLLFLLYLFLAMKNFYEQSFIKTLFKYVFANVLFMIFTSLGVVFISFIAFALF</sequence>
<feature type="transmembrane region" description="Helical" evidence="1">
    <location>
        <begin position="215"/>
        <end position="239"/>
    </location>
</feature>
<protein>
    <recommendedName>
        <fullName evidence="4">DUF3667 domain-containing protein</fullName>
    </recommendedName>
</protein>
<feature type="transmembrane region" description="Helical" evidence="1">
    <location>
        <begin position="40"/>
        <end position="58"/>
    </location>
</feature>
<dbReference type="Pfam" id="PF12412">
    <property type="entry name" value="DUF3667"/>
    <property type="match status" value="1"/>
</dbReference>
<feature type="transmembrane region" description="Helical" evidence="1">
    <location>
        <begin position="276"/>
        <end position="300"/>
    </location>
</feature>
<organism evidence="2 3">
    <name type="scientific">Polaribacter sejongensis</name>
    <dbReference type="NCBI Taxonomy" id="985043"/>
    <lineage>
        <taxon>Bacteria</taxon>
        <taxon>Pseudomonadati</taxon>
        <taxon>Bacteroidota</taxon>
        <taxon>Flavobacteriia</taxon>
        <taxon>Flavobacteriales</taxon>
        <taxon>Flavobacteriaceae</taxon>
    </lineage>
</organism>
<feature type="transmembrane region" description="Helical" evidence="1">
    <location>
        <begin position="181"/>
        <end position="203"/>
    </location>
</feature>
<keyword evidence="3" id="KW-1185">Reference proteome</keyword>
<accession>A0ABM6PWW1</accession>
<evidence type="ECO:0000313" key="3">
    <source>
        <dbReference type="Proteomes" id="UP000232721"/>
    </source>
</evidence>
<evidence type="ECO:0000256" key="1">
    <source>
        <dbReference type="SAM" id="Phobius"/>
    </source>
</evidence>
<dbReference type="Proteomes" id="UP000232721">
    <property type="component" value="Chromosome"/>
</dbReference>
<keyword evidence="1" id="KW-0472">Membrane</keyword>
<gene>
    <name evidence="2" type="ORF">BTO15_02865</name>
</gene>
<evidence type="ECO:0008006" key="4">
    <source>
        <dbReference type="Google" id="ProtNLM"/>
    </source>
</evidence>
<evidence type="ECO:0000313" key="2">
    <source>
        <dbReference type="EMBL" id="AUC21120.1"/>
    </source>
</evidence>
<dbReference type="EMBL" id="CP019336">
    <property type="protein sequence ID" value="AUC21120.1"/>
    <property type="molecule type" value="Genomic_DNA"/>
</dbReference>
<proteinExistence type="predicted"/>
<keyword evidence="1" id="KW-1133">Transmembrane helix</keyword>
<keyword evidence="1" id="KW-0812">Transmembrane</keyword>
<feature type="transmembrane region" description="Helical" evidence="1">
    <location>
        <begin position="245"/>
        <end position="264"/>
    </location>
</feature>
<name>A0ABM6PWW1_9FLAO</name>
<dbReference type="RefSeq" id="WP_208890334.1">
    <property type="nucleotide sequence ID" value="NZ_CP019336.1"/>
</dbReference>
<reference evidence="2 3" key="1">
    <citation type="submission" date="2017-02" db="EMBL/GenBank/DDBJ databases">
        <title>Trade-off between light-utilization and light-protection in marine flavobacteria.</title>
        <authorList>
            <person name="Kumagai Y."/>
            <person name="Yoshizawa S."/>
            <person name="Kogure K."/>
            <person name="Iwasaki W."/>
        </authorList>
    </citation>
    <scope>NUCLEOTIDE SEQUENCE [LARGE SCALE GENOMIC DNA]</scope>
    <source>
        <strain evidence="2 3">KCTC 23670</strain>
    </source>
</reference>
<dbReference type="InterPro" id="IPR022134">
    <property type="entry name" value="DUF3667"/>
</dbReference>